<dbReference type="AlphaFoldDB" id="A0AAD5C338"/>
<evidence type="ECO:0000313" key="2">
    <source>
        <dbReference type="Proteomes" id="UP001206925"/>
    </source>
</evidence>
<evidence type="ECO:0000313" key="1">
    <source>
        <dbReference type="EMBL" id="KAI7733910.1"/>
    </source>
</evidence>
<accession>A0AAD5C338</accession>
<feature type="non-terminal residue" evidence="1">
    <location>
        <position position="1"/>
    </location>
</feature>
<name>A0AAD5C338_AMBAR</name>
<gene>
    <name evidence="1" type="ORF">M8C21_031937</name>
</gene>
<proteinExistence type="predicted"/>
<dbReference type="Proteomes" id="UP001206925">
    <property type="component" value="Unassembled WGS sequence"/>
</dbReference>
<sequence>MIGFSSFAKLKGLTVVFNNSAYDDEDDDDLPCDVVDFGKKEKEFGGSSCSSSYLNEEHITSSFMRCFLYPSKVRKDIWLQYDSLANPRTKTTDFWFRSEVTCPVPGRSWWLRTIVHINRFFGFAGTYVVLFL</sequence>
<organism evidence="1 2">
    <name type="scientific">Ambrosia artemisiifolia</name>
    <name type="common">Common ragweed</name>
    <dbReference type="NCBI Taxonomy" id="4212"/>
    <lineage>
        <taxon>Eukaryota</taxon>
        <taxon>Viridiplantae</taxon>
        <taxon>Streptophyta</taxon>
        <taxon>Embryophyta</taxon>
        <taxon>Tracheophyta</taxon>
        <taxon>Spermatophyta</taxon>
        <taxon>Magnoliopsida</taxon>
        <taxon>eudicotyledons</taxon>
        <taxon>Gunneridae</taxon>
        <taxon>Pentapetalae</taxon>
        <taxon>asterids</taxon>
        <taxon>campanulids</taxon>
        <taxon>Asterales</taxon>
        <taxon>Asteraceae</taxon>
        <taxon>Asteroideae</taxon>
        <taxon>Heliantheae alliance</taxon>
        <taxon>Heliantheae</taxon>
        <taxon>Ambrosia</taxon>
    </lineage>
</organism>
<dbReference type="EMBL" id="JAMZMK010009888">
    <property type="protein sequence ID" value="KAI7733910.1"/>
    <property type="molecule type" value="Genomic_DNA"/>
</dbReference>
<reference evidence="1" key="1">
    <citation type="submission" date="2022-06" db="EMBL/GenBank/DDBJ databases">
        <title>Uncovering the hologenomic basis of an extraordinary plant invasion.</title>
        <authorList>
            <person name="Bieker V.C."/>
            <person name="Martin M.D."/>
            <person name="Gilbert T."/>
            <person name="Hodgins K."/>
            <person name="Battlay P."/>
            <person name="Petersen B."/>
            <person name="Wilson J."/>
        </authorList>
    </citation>
    <scope>NUCLEOTIDE SEQUENCE</scope>
    <source>
        <strain evidence="1">AA19_3_7</strain>
        <tissue evidence="1">Leaf</tissue>
    </source>
</reference>
<keyword evidence="2" id="KW-1185">Reference proteome</keyword>
<comment type="caution">
    <text evidence="1">The sequence shown here is derived from an EMBL/GenBank/DDBJ whole genome shotgun (WGS) entry which is preliminary data.</text>
</comment>
<protein>
    <submittedName>
        <fullName evidence="1">Uncharacterized protein</fullName>
    </submittedName>
</protein>